<reference evidence="2" key="1">
    <citation type="submission" date="2016-04" db="EMBL/GenBank/DDBJ databases">
        <authorList>
            <person name="Calderon-Fernandez G.M.Sr."/>
        </authorList>
    </citation>
    <scope>NUCLEOTIDE SEQUENCE</scope>
    <source>
        <strain evidence="2">Int1</strain>
        <tissue evidence="2">Integument</tissue>
    </source>
</reference>
<protein>
    <submittedName>
        <fullName evidence="2">Salivary secreted protein</fullName>
    </submittedName>
</protein>
<accession>A0A161MZT3</accession>
<feature type="coiled-coil region" evidence="1">
    <location>
        <begin position="356"/>
        <end position="383"/>
    </location>
</feature>
<keyword evidence="1" id="KW-0175">Coiled coil</keyword>
<dbReference type="EMBL" id="GEMB01003210">
    <property type="protein sequence ID" value="JAS00002.1"/>
    <property type="molecule type" value="Transcribed_RNA"/>
</dbReference>
<proteinExistence type="predicted"/>
<sequence length="582" mass="67882">MDILNESNKNIIWRMFAQNKIIILILSIQLILVHGDGQSNNDVTKLINYAKVLLSGLTDHITYVDGKFVHLNQLPESEMDELIKNHELRHVEFKQYENKLHLLQNNLTELASLPLDKEEDIEASKAKSITLQKEFDHLNKEFNKLRICRNLPILYDLKTIDEILEKYNNLVSEKIKIDKKIEDKEQKHLLDDCVLSIERGRYTTAAEKFNLVKDDNKINDFVNRIYLEHGAFYVLRLGYNINDLKRTYLLYKALFNKLHNDEERSKYLSWHFDQYIALMKSLKRELLEHPLIDAELKAKAAELIKAIRGDNVKFGIKLLTDVVVSNPNKEEGVDFLRRPLTFDYESVGEICYHTIVDNHKQYLNSLKETLNALFNELSTLEGNVLHFGQLIKYLETKLKGTEYESSLQLDFVGLKEKLPKIVRNILYSEKVCIKLDGSNMYLFEMVGVRADFTSAYEVYTGLQRFELAERWQLIHVHGDEFIIINVAHNYSLHTVFTRVRAPKEKINDHNVITTNKNQQSNIWKIEVNGDYAYIKNTANNEYLYASHEFNIDAAATSNFFGEFSKTYQWNILDCTNVPLGLN</sequence>
<evidence type="ECO:0000313" key="2">
    <source>
        <dbReference type="EMBL" id="JAS00002.1"/>
    </source>
</evidence>
<reference evidence="2" key="2">
    <citation type="journal article" date="2017" name="J. Med. Entomol.">
        <title>Transcriptome Analysis of the Triatoma infestans (Hemiptera: Reduviidae) Integument.</title>
        <authorList>
            <person name="Calderon-Fernandez G.M."/>
            <person name="Moriconi D.E."/>
            <person name="Dulbecco A.B."/>
            <person name="Juarez M.P."/>
        </authorList>
    </citation>
    <scope>NUCLEOTIDE SEQUENCE</scope>
    <source>
        <strain evidence="2">Int1</strain>
        <tissue evidence="2">Integument</tissue>
    </source>
</reference>
<organism evidence="2">
    <name type="scientific">Triatoma infestans</name>
    <name type="common">Assassin bug</name>
    <dbReference type="NCBI Taxonomy" id="30076"/>
    <lineage>
        <taxon>Eukaryota</taxon>
        <taxon>Metazoa</taxon>
        <taxon>Ecdysozoa</taxon>
        <taxon>Arthropoda</taxon>
        <taxon>Hexapoda</taxon>
        <taxon>Insecta</taxon>
        <taxon>Pterygota</taxon>
        <taxon>Neoptera</taxon>
        <taxon>Paraneoptera</taxon>
        <taxon>Hemiptera</taxon>
        <taxon>Heteroptera</taxon>
        <taxon>Panheteroptera</taxon>
        <taxon>Cimicomorpha</taxon>
        <taxon>Reduviidae</taxon>
        <taxon>Triatominae</taxon>
        <taxon>Triatoma</taxon>
    </lineage>
</organism>
<evidence type="ECO:0000256" key="1">
    <source>
        <dbReference type="SAM" id="Coils"/>
    </source>
</evidence>
<name>A0A161MZT3_TRIIF</name>
<dbReference type="AlphaFoldDB" id="A0A161MZT3"/>